<dbReference type="AlphaFoldDB" id="A0A0C2SV27"/>
<organism evidence="1 2">
    <name type="scientific">Amanita muscaria (strain Koide BX008)</name>
    <dbReference type="NCBI Taxonomy" id="946122"/>
    <lineage>
        <taxon>Eukaryota</taxon>
        <taxon>Fungi</taxon>
        <taxon>Dikarya</taxon>
        <taxon>Basidiomycota</taxon>
        <taxon>Agaricomycotina</taxon>
        <taxon>Agaricomycetes</taxon>
        <taxon>Agaricomycetidae</taxon>
        <taxon>Agaricales</taxon>
        <taxon>Pluteineae</taxon>
        <taxon>Amanitaceae</taxon>
        <taxon>Amanita</taxon>
    </lineage>
</organism>
<dbReference type="HOGENOM" id="CLU_2653974_0_0_1"/>
<keyword evidence="2" id="KW-1185">Reference proteome</keyword>
<dbReference type="InParanoid" id="A0A0C2SV27"/>
<proteinExistence type="predicted"/>
<gene>
    <name evidence="1" type="ORF">M378DRAFT_299767</name>
</gene>
<name>A0A0C2SV27_AMAMK</name>
<dbReference type="EMBL" id="KN818232">
    <property type="protein sequence ID" value="KIL67285.1"/>
    <property type="molecule type" value="Genomic_DNA"/>
</dbReference>
<evidence type="ECO:0000313" key="2">
    <source>
        <dbReference type="Proteomes" id="UP000054549"/>
    </source>
</evidence>
<protein>
    <submittedName>
        <fullName evidence="1">Uncharacterized protein</fullName>
    </submittedName>
</protein>
<sequence length="76" mass="8526">MGTAPGKGIRHLDVVACLRLRRASSQKSLRKPSDLYIIIYYLCQSAQYFTYHTLLTACVAYRSSFAWGAPGPQKDN</sequence>
<dbReference type="Proteomes" id="UP000054549">
    <property type="component" value="Unassembled WGS sequence"/>
</dbReference>
<reference evidence="1 2" key="1">
    <citation type="submission" date="2014-04" db="EMBL/GenBank/DDBJ databases">
        <title>Evolutionary Origins and Diversification of the Mycorrhizal Mutualists.</title>
        <authorList>
            <consortium name="DOE Joint Genome Institute"/>
            <consortium name="Mycorrhizal Genomics Consortium"/>
            <person name="Kohler A."/>
            <person name="Kuo A."/>
            <person name="Nagy L.G."/>
            <person name="Floudas D."/>
            <person name="Copeland A."/>
            <person name="Barry K.W."/>
            <person name="Cichocki N."/>
            <person name="Veneault-Fourrey C."/>
            <person name="LaButti K."/>
            <person name="Lindquist E.A."/>
            <person name="Lipzen A."/>
            <person name="Lundell T."/>
            <person name="Morin E."/>
            <person name="Murat C."/>
            <person name="Riley R."/>
            <person name="Ohm R."/>
            <person name="Sun H."/>
            <person name="Tunlid A."/>
            <person name="Henrissat B."/>
            <person name="Grigoriev I.V."/>
            <person name="Hibbett D.S."/>
            <person name="Martin F."/>
        </authorList>
    </citation>
    <scope>NUCLEOTIDE SEQUENCE [LARGE SCALE GENOMIC DNA]</scope>
    <source>
        <strain evidence="1 2">Koide BX008</strain>
    </source>
</reference>
<accession>A0A0C2SV27</accession>
<evidence type="ECO:0000313" key="1">
    <source>
        <dbReference type="EMBL" id="KIL67285.1"/>
    </source>
</evidence>